<dbReference type="PROSITE" id="PS50911">
    <property type="entry name" value="CHAP"/>
    <property type="match status" value="1"/>
</dbReference>
<reference evidence="2 3" key="1">
    <citation type="submission" date="2019-08" db="EMBL/GenBank/DDBJ databases">
        <title>Formosa sediminis sp. nov., isolated from marine sediment.</title>
        <authorList>
            <person name="Cao W.R."/>
        </authorList>
    </citation>
    <scope>NUCLEOTIDE SEQUENCE [LARGE SCALE GENOMIC DNA]</scope>
    <source>
        <strain evidence="2 3">1494</strain>
    </source>
</reference>
<protein>
    <submittedName>
        <fullName evidence="2">CHAP domain-containing protein</fullName>
    </submittedName>
</protein>
<dbReference type="Proteomes" id="UP000324550">
    <property type="component" value="Unassembled WGS sequence"/>
</dbReference>
<dbReference type="PANTHER" id="PTHR30094:SF0">
    <property type="entry name" value="BIFUNCTIONAL GLUTATHIONYLSPERMIDINE SYNTHETASE_AMIDASE-RELATED"/>
    <property type="match status" value="1"/>
</dbReference>
<comment type="caution">
    <text evidence="2">The sequence shown here is derived from an EMBL/GenBank/DDBJ whole genome shotgun (WGS) entry which is preliminary data.</text>
</comment>
<dbReference type="InterPro" id="IPR051705">
    <property type="entry name" value="Gsp_Synthetase/Amidase"/>
</dbReference>
<evidence type="ECO:0000313" key="2">
    <source>
        <dbReference type="EMBL" id="TYA55713.1"/>
    </source>
</evidence>
<dbReference type="Gene3D" id="3.90.1720.10">
    <property type="entry name" value="endopeptidase domain like (from Nostoc punctiforme)"/>
    <property type="match status" value="1"/>
</dbReference>
<dbReference type="InterPro" id="IPR038765">
    <property type="entry name" value="Papain-like_cys_pep_sf"/>
</dbReference>
<accession>A0A5D0G9C0</accession>
<dbReference type="EMBL" id="VSFC01000033">
    <property type="protein sequence ID" value="TYA55713.1"/>
    <property type="molecule type" value="Genomic_DNA"/>
</dbReference>
<feature type="domain" description="Peptidase C51" evidence="1">
    <location>
        <begin position="46"/>
        <end position="184"/>
    </location>
</feature>
<dbReference type="RefSeq" id="WP_148454868.1">
    <property type="nucleotide sequence ID" value="NZ_VSFC01000033.1"/>
</dbReference>
<dbReference type="PANTHER" id="PTHR30094">
    <property type="entry name" value="BIFUNCTIONAL GLUTATHIONYLSPERMIDINE SYNTHETASE/AMIDASE-RELATED"/>
    <property type="match status" value="1"/>
</dbReference>
<evidence type="ECO:0000259" key="1">
    <source>
        <dbReference type="PROSITE" id="PS50911"/>
    </source>
</evidence>
<proteinExistence type="predicted"/>
<dbReference type="InterPro" id="IPR007921">
    <property type="entry name" value="CHAP_dom"/>
</dbReference>
<dbReference type="GO" id="GO:0016874">
    <property type="term" value="F:ligase activity"/>
    <property type="evidence" value="ECO:0007669"/>
    <property type="project" value="TreeGrafter"/>
</dbReference>
<dbReference type="OrthoDB" id="9765517at2"/>
<keyword evidence="3" id="KW-1185">Reference proteome</keyword>
<organism evidence="2 3">
    <name type="scientific">Formosa maritima</name>
    <dbReference type="NCBI Taxonomy" id="2592046"/>
    <lineage>
        <taxon>Bacteria</taxon>
        <taxon>Pseudomonadati</taxon>
        <taxon>Bacteroidota</taxon>
        <taxon>Flavobacteriia</taxon>
        <taxon>Flavobacteriales</taxon>
        <taxon>Flavobacteriaceae</taxon>
        <taxon>Formosa</taxon>
    </lineage>
</organism>
<evidence type="ECO:0000313" key="3">
    <source>
        <dbReference type="Proteomes" id="UP000324550"/>
    </source>
</evidence>
<sequence length="195" mass="22691">MKKISIILILLLISGYIVSKTTNIKRLIYNYKTGQKIDSLNGVYVYYNGNVGNVVKRNTKNGYNIGLEYQCVEFVKKYYYDYFNHEMPDSYGHAKSFFDKNIPDGKINKKRDLVQYENPSNSKPQKNDLIVMDATKYNSYGHVVIISKVFDNEIEIIQQNPGPNAPSRKNIKMKLTSNNKWLIDDDKILGWLRKE</sequence>
<gene>
    <name evidence="2" type="ORF">FVF61_07295</name>
</gene>
<dbReference type="AlphaFoldDB" id="A0A5D0G9C0"/>
<dbReference type="Pfam" id="PF05257">
    <property type="entry name" value="CHAP"/>
    <property type="match status" value="1"/>
</dbReference>
<dbReference type="SUPFAM" id="SSF54001">
    <property type="entry name" value="Cysteine proteinases"/>
    <property type="match status" value="1"/>
</dbReference>
<name>A0A5D0G9C0_9FLAO</name>